<keyword evidence="6" id="KW-1185">Reference proteome</keyword>
<dbReference type="Pfam" id="PF24681">
    <property type="entry name" value="Kelch_KLHDC2_KLHL20_DRC7"/>
    <property type="match status" value="1"/>
</dbReference>
<reference evidence="6" key="1">
    <citation type="submission" date="2017-01" db="EMBL/GenBank/DDBJ databases">
        <authorList>
            <person name="Wang Y."/>
            <person name="White M."/>
            <person name="Kvist S."/>
            <person name="Moncalvo J.-M."/>
        </authorList>
    </citation>
    <scope>NUCLEOTIDE SEQUENCE [LARGE SCALE GENOMIC DNA]</scope>
    <source>
        <strain evidence="6">COL-18-3</strain>
    </source>
</reference>
<accession>A0A1R1PKL8</accession>
<dbReference type="PANTHER" id="PTHR46093:SF18">
    <property type="entry name" value="FIBRONECTIN TYPE-III DOMAIN-CONTAINING PROTEIN"/>
    <property type="match status" value="1"/>
</dbReference>
<dbReference type="SUPFAM" id="SSF117281">
    <property type="entry name" value="Kelch motif"/>
    <property type="match status" value="1"/>
</dbReference>
<comment type="caution">
    <text evidence="5">The sequence shown here is derived from an EMBL/GenBank/DDBJ whole genome shotgun (WGS) entry which is preliminary data.</text>
</comment>
<protein>
    <submittedName>
        <fullName evidence="5">Tip elongation aberrant protein 1</fullName>
    </submittedName>
</protein>
<feature type="coiled-coil region" evidence="3">
    <location>
        <begin position="271"/>
        <end position="298"/>
    </location>
</feature>
<proteinExistence type="predicted"/>
<sequence length="648" mass="72463">MWMFDTSTAKWEEIHVKGQVPPARYGHAAVIVEDTMYIIGGRRLTGEPIMDFIAFKIKSKLWFTFPEQGLKWPQKIIDPELAIIDRQIVMLLGEETHSMFTLDTRKIKIMDTDDNRIGDRKIQLTSGGRYSSKGSMSSLSEKRTPTEHQKGLTLTSIFSGEGQAAKRNDSMLMDGNTGSVKLNTNSFDASSGDNTLRIQLRNKNSSSNYSLNGRFRTDEGKISEGFPNLNEASGEDYFTSARSNLAASHSTETTSSHTQDAHYRQQIQSMRLELENVRAALAENVAAAAEKVNSAEKERVTALSEAIYLKIKYEAIASKNVKLLGSVNQLRINELEAQLAHKSRENETLKTQLDKRILQADDALEKAKLSGQELETYKKLNTEFLTQLENATEQLAAIKKSEKLRASEALNALEISNARVDRLNDKVIELEETNEQLCSQLVTVRYLYQNERVINDSVKKQLVLKEQECSTLKSQLALITPLQSLQSLQSSEGSAINQRHMNIDTLYEKMSDPNNEQSDGNHLLKAAYLTSMHSIESYKAALFELRNQLSDSDKKTLRIEMTNSAQEKLLANIQTRLEAFLDVIESSSGSSGGNGRNGNSDSGPPLSEDNSCSNGTNTLLNNIIDVLKTNIIGFEKEIDQIREYYTTG</sequence>
<evidence type="ECO:0000313" key="5">
    <source>
        <dbReference type="EMBL" id="OMH81510.1"/>
    </source>
</evidence>
<feature type="region of interest" description="Disordered" evidence="4">
    <location>
        <begin position="587"/>
        <end position="613"/>
    </location>
</feature>
<feature type="compositionally biased region" description="Basic and acidic residues" evidence="4">
    <location>
        <begin position="140"/>
        <end position="149"/>
    </location>
</feature>
<evidence type="ECO:0000256" key="4">
    <source>
        <dbReference type="SAM" id="MobiDB-lite"/>
    </source>
</evidence>
<evidence type="ECO:0000313" key="6">
    <source>
        <dbReference type="Proteomes" id="UP000188320"/>
    </source>
</evidence>
<feature type="region of interest" description="Disordered" evidence="4">
    <location>
        <begin position="125"/>
        <end position="149"/>
    </location>
</feature>
<organism evidence="5 6">
    <name type="scientific">Zancudomyces culisetae</name>
    <name type="common">Gut fungus</name>
    <name type="synonym">Smittium culisetae</name>
    <dbReference type="NCBI Taxonomy" id="1213189"/>
    <lineage>
        <taxon>Eukaryota</taxon>
        <taxon>Fungi</taxon>
        <taxon>Fungi incertae sedis</taxon>
        <taxon>Zoopagomycota</taxon>
        <taxon>Kickxellomycotina</taxon>
        <taxon>Harpellomycetes</taxon>
        <taxon>Harpellales</taxon>
        <taxon>Legeriomycetaceae</taxon>
        <taxon>Zancudomyces</taxon>
    </lineage>
</organism>
<dbReference type="OrthoDB" id="45365at2759"/>
<feature type="compositionally biased region" description="Low complexity" evidence="4">
    <location>
        <begin position="126"/>
        <end position="139"/>
    </location>
</feature>
<keyword evidence="1" id="KW-0880">Kelch repeat</keyword>
<evidence type="ECO:0000256" key="3">
    <source>
        <dbReference type="SAM" id="Coils"/>
    </source>
</evidence>
<evidence type="ECO:0000256" key="1">
    <source>
        <dbReference type="ARBA" id="ARBA00022441"/>
    </source>
</evidence>
<keyword evidence="2" id="KW-0677">Repeat</keyword>
<dbReference type="InterPro" id="IPR015915">
    <property type="entry name" value="Kelch-typ_b-propeller"/>
</dbReference>
<dbReference type="Gene3D" id="2.120.10.80">
    <property type="entry name" value="Kelch-type beta propeller"/>
    <property type="match status" value="1"/>
</dbReference>
<dbReference type="PANTHER" id="PTHR46093">
    <property type="entry name" value="ACYL-COA-BINDING DOMAIN-CONTAINING PROTEIN 5"/>
    <property type="match status" value="1"/>
</dbReference>
<evidence type="ECO:0000256" key="2">
    <source>
        <dbReference type="ARBA" id="ARBA00022737"/>
    </source>
</evidence>
<keyword evidence="3" id="KW-0175">Coiled coil</keyword>
<feature type="coiled-coil region" evidence="3">
    <location>
        <begin position="332"/>
        <end position="440"/>
    </location>
</feature>
<dbReference type="EMBL" id="LSSK01000878">
    <property type="protein sequence ID" value="OMH81510.1"/>
    <property type="molecule type" value="Genomic_DNA"/>
</dbReference>
<dbReference type="Proteomes" id="UP000188320">
    <property type="component" value="Unassembled WGS sequence"/>
</dbReference>
<dbReference type="AlphaFoldDB" id="A0A1R1PKL8"/>
<gene>
    <name evidence="5" type="ORF">AX774_g5032</name>
</gene>
<name>A0A1R1PKL8_ZANCU</name>